<evidence type="ECO:0000256" key="2">
    <source>
        <dbReference type="SAM" id="Phobius"/>
    </source>
</evidence>
<feature type="compositionally biased region" description="Basic residues" evidence="1">
    <location>
        <begin position="730"/>
        <end position="739"/>
    </location>
</feature>
<dbReference type="AlphaFoldDB" id="I2PY96"/>
<feature type="transmembrane region" description="Helical" evidence="2">
    <location>
        <begin position="344"/>
        <end position="367"/>
    </location>
</feature>
<proteinExistence type="predicted"/>
<feature type="transmembrane region" description="Helical" evidence="2">
    <location>
        <begin position="115"/>
        <end position="134"/>
    </location>
</feature>
<dbReference type="eggNOG" id="COG3463">
    <property type="taxonomic scope" value="Bacteria"/>
</dbReference>
<organism evidence="3">
    <name type="scientific">Desulfovibrio sp. U5L</name>
    <dbReference type="NCBI Taxonomy" id="596152"/>
    <lineage>
        <taxon>Bacteria</taxon>
        <taxon>Pseudomonadati</taxon>
        <taxon>Thermodesulfobacteriota</taxon>
        <taxon>Desulfovibrionia</taxon>
        <taxon>Desulfovibrionales</taxon>
        <taxon>Desulfovibrionaceae</taxon>
        <taxon>Desulfovibrio</taxon>
    </lineage>
</organism>
<feature type="transmembrane region" description="Helical" evidence="2">
    <location>
        <begin position="309"/>
        <end position="332"/>
    </location>
</feature>
<feature type="compositionally biased region" description="Low complexity" evidence="1">
    <location>
        <begin position="529"/>
        <end position="568"/>
    </location>
</feature>
<evidence type="ECO:0000313" key="3">
    <source>
        <dbReference type="EMBL" id="EIG52502.1"/>
    </source>
</evidence>
<feature type="transmembrane region" description="Helical" evidence="2">
    <location>
        <begin position="166"/>
        <end position="188"/>
    </location>
</feature>
<keyword evidence="2" id="KW-1133">Transmembrane helix</keyword>
<dbReference type="HOGENOM" id="CLU_366286_0_0_7"/>
<feature type="transmembrane region" description="Helical" evidence="2">
    <location>
        <begin position="20"/>
        <end position="40"/>
    </location>
</feature>
<feature type="transmembrane region" description="Helical" evidence="2">
    <location>
        <begin position="90"/>
        <end position="109"/>
    </location>
</feature>
<feature type="region of interest" description="Disordered" evidence="1">
    <location>
        <begin position="529"/>
        <end position="761"/>
    </location>
</feature>
<feature type="transmembrane region" description="Helical" evidence="2">
    <location>
        <begin position="195"/>
        <end position="215"/>
    </location>
</feature>
<dbReference type="EMBL" id="JH600068">
    <property type="protein sequence ID" value="EIG52502.1"/>
    <property type="molecule type" value="Genomic_DNA"/>
</dbReference>
<evidence type="ECO:0000256" key="1">
    <source>
        <dbReference type="SAM" id="MobiDB-lite"/>
    </source>
</evidence>
<dbReference type="OrthoDB" id="5440778at2"/>
<feature type="compositionally biased region" description="Low complexity" evidence="1">
    <location>
        <begin position="645"/>
        <end position="660"/>
    </location>
</feature>
<feature type="compositionally biased region" description="Low complexity" evidence="1">
    <location>
        <begin position="693"/>
        <end position="709"/>
    </location>
</feature>
<dbReference type="Pfam" id="PF09852">
    <property type="entry name" value="DUF2079"/>
    <property type="match status" value="1"/>
</dbReference>
<sequence>MPDIHAPVLLPTGSGRGFGGGVFLGLFGVLSLMACLKYLALHSTVFDLGVFLSNIYSLHNDGQWWRTFLGHAQPLLPVYAQVYRLVPDQAAPLVLLTAQAFVLALPALWAARRYGMLAALAYALYFPVWTNALFDFHLDHLLIPLLFGFLAAATSGRYRLAVALGLLPALVKEPYALTTAFCGLYLLVAARRSRAGWGLILFGGLYFFVATAWLVPFCTAEGGFGAPSGAYAWLGNGPGPAVLTLLTHPLDALVVVFGVPGKWKYLAFLFGALLFFPLFRPKLLLPALPALALALLSTQPSAYGWANHYTAGAAGALFFAFCEVLGPVRILARQSGNGVRRFGLLITLALAGGHVLLAPSPVSRLFWTTDNFAFSIDAYEPTARDAGILGEILRSVPRDPALPVVSQNTLNWGALAERRDYNSFPLGVFDAHPVRDLTGATWMDFWTFIRTGQTPNLPVRTWQAGYVLLDLTRPWFVLDRGCDFQNGACRDEEVAREFTALVTRARKELETVYDRDGFLILRRPQAAVPAKAPGEVPAAPPAEAAPASPPAGDTPQAPAAPGQGSVPAASPPAAPGHTLPPPAAPGHTLPPPAGTPTPVPAGPPPAVQAPATPPAPNAAGDIEVEVLDRFPGQRHGAKPMPTVAPPSVGQPGQPAQPSGAGPDGTPEIAPRESEAPARPASQSRRSRRHRPPAEQSDAPAAPTPDTAAPGSETTIAPAGDAAPAPEPKPRPSRRSRRHREPAPVSPPGPAEPAGGDQAPSP</sequence>
<dbReference type="eggNOG" id="COG3266">
    <property type="taxonomic scope" value="Bacteria"/>
</dbReference>
<accession>I2PY96</accession>
<dbReference type="STRING" id="596152.DesU5LDRAFT_0800"/>
<protein>
    <submittedName>
        <fullName evidence="3">Putative membrane protein (DUF2079)</fullName>
    </submittedName>
</protein>
<gene>
    <name evidence="3" type="ORF">DesU5LDRAFT_0800</name>
</gene>
<dbReference type="InterPro" id="IPR018650">
    <property type="entry name" value="STSV1_Orf64"/>
</dbReference>
<name>I2PY96_9BACT</name>
<keyword evidence="2" id="KW-0472">Membrane</keyword>
<feature type="compositionally biased region" description="Pro residues" evidence="1">
    <location>
        <begin position="569"/>
        <end position="616"/>
    </location>
</feature>
<keyword evidence="2" id="KW-0812">Transmembrane</keyword>
<feature type="compositionally biased region" description="Low complexity" evidence="1">
    <location>
        <begin position="751"/>
        <end position="761"/>
    </location>
</feature>
<reference evidence="3" key="1">
    <citation type="submission" date="2011-11" db="EMBL/GenBank/DDBJ databases">
        <title>Improved High-Quality Draft sequence of Desulfovibrio sp. U5L.</title>
        <authorList>
            <consortium name="US DOE Joint Genome Institute"/>
            <person name="Lucas S."/>
            <person name="Han J."/>
            <person name="Lapidus A."/>
            <person name="Cheng J.-F."/>
            <person name="Goodwin L."/>
            <person name="Pitluck S."/>
            <person name="Peters L."/>
            <person name="Ovchinnikova G."/>
            <person name="Held B."/>
            <person name="Detter J.C."/>
            <person name="Han C."/>
            <person name="Tapia R."/>
            <person name="Land M."/>
            <person name="Hauser L."/>
            <person name="Kyrpides N."/>
            <person name="Ivanova N."/>
            <person name="Pagani I."/>
            <person name="Gabster J."/>
            <person name="Walker C."/>
            <person name="Stolyar S."/>
            <person name="Stahl D."/>
            <person name="Arkin A."/>
            <person name="Dehal P."/>
            <person name="Hazen T."/>
            <person name="Woyke T."/>
        </authorList>
    </citation>
    <scope>NUCLEOTIDE SEQUENCE [LARGE SCALE GENOMIC DNA]</scope>
    <source>
        <strain evidence="3">U5L</strain>
    </source>
</reference>